<gene>
    <name evidence="2" type="ORF">SARC_15487</name>
</gene>
<feature type="compositionally biased region" description="Polar residues" evidence="1">
    <location>
        <begin position="8"/>
        <end position="22"/>
    </location>
</feature>
<dbReference type="AlphaFoldDB" id="A0A0L0F5G9"/>
<organism evidence="2 3">
    <name type="scientific">Sphaeroforma arctica JP610</name>
    <dbReference type="NCBI Taxonomy" id="667725"/>
    <lineage>
        <taxon>Eukaryota</taxon>
        <taxon>Ichthyosporea</taxon>
        <taxon>Ichthyophonida</taxon>
        <taxon>Sphaeroforma</taxon>
    </lineage>
</organism>
<protein>
    <submittedName>
        <fullName evidence="2">Uncharacterized protein</fullName>
    </submittedName>
</protein>
<name>A0A0L0F5G9_9EUKA</name>
<reference evidence="2 3" key="1">
    <citation type="submission" date="2011-02" db="EMBL/GenBank/DDBJ databases">
        <title>The Genome Sequence of Sphaeroforma arctica JP610.</title>
        <authorList>
            <consortium name="The Broad Institute Genome Sequencing Platform"/>
            <person name="Russ C."/>
            <person name="Cuomo C."/>
            <person name="Young S.K."/>
            <person name="Zeng Q."/>
            <person name="Gargeya S."/>
            <person name="Alvarado L."/>
            <person name="Berlin A."/>
            <person name="Chapman S.B."/>
            <person name="Chen Z."/>
            <person name="Freedman E."/>
            <person name="Gellesch M."/>
            <person name="Goldberg J."/>
            <person name="Griggs A."/>
            <person name="Gujja S."/>
            <person name="Heilman E."/>
            <person name="Heiman D."/>
            <person name="Howarth C."/>
            <person name="Mehta T."/>
            <person name="Neiman D."/>
            <person name="Pearson M."/>
            <person name="Roberts A."/>
            <person name="Saif S."/>
            <person name="Shea T."/>
            <person name="Shenoy N."/>
            <person name="Sisk P."/>
            <person name="Stolte C."/>
            <person name="Sykes S."/>
            <person name="White J."/>
            <person name="Yandava C."/>
            <person name="Burger G."/>
            <person name="Gray M.W."/>
            <person name="Holland P.W.H."/>
            <person name="King N."/>
            <person name="Lang F.B.F."/>
            <person name="Roger A.J."/>
            <person name="Ruiz-Trillo I."/>
            <person name="Haas B."/>
            <person name="Nusbaum C."/>
            <person name="Birren B."/>
        </authorList>
    </citation>
    <scope>NUCLEOTIDE SEQUENCE [LARGE SCALE GENOMIC DNA]</scope>
    <source>
        <strain evidence="2 3">JP610</strain>
    </source>
</reference>
<accession>A0A0L0F5G9</accession>
<dbReference type="Proteomes" id="UP000054560">
    <property type="component" value="Unassembled WGS sequence"/>
</dbReference>
<evidence type="ECO:0000313" key="2">
    <source>
        <dbReference type="EMBL" id="KNC71965.1"/>
    </source>
</evidence>
<dbReference type="GeneID" id="25915991"/>
<proteinExistence type="predicted"/>
<sequence>PASGHRSGGTSPLVSPSPSPNQVARPKLKGKGAPPPPPKGSHKQTTSVGSDADIHAA</sequence>
<evidence type="ECO:0000256" key="1">
    <source>
        <dbReference type="SAM" id="MobiDB-lite"/>
    </source>
</evidence>
<evidence type="ECO:0000313" key="3">
    <source>
        <dbReference type="Proteomes" id="UP000054560"/>
    </source>
</evidence>
<feature type="non-terminal residue" evidence="2">
    <location>
        <position position="57"/>
    </location>
</feature>
<keyword evidence="3" id="KW-1185">Reference proteome</keyword>
<feature type="region of interest" description="Disordered" evidence="1">
    <location>
        <begin position="1"/>
        <end position="57"/>
    </location>
</feature>
<dbReference type="RefSeq" id="XP_014145867.1">
    <property type="nucleotide sequence ID" value="XM_014290392.1"/>
</dbReference>
<dbReference type="EMBL" id="KQ247779">
    <property type="protein sequence ID" value="KNC71965.1"/>
    <property type="molecule type" value="Genomic_DNA"/>
</dbReference>
<feature type="non-terminal residue" evidence="2">
    <location>
        <position position="1"/>
    </location>
</feature>